<dbReference type="Proteomes" id="UP000242877">
    <property type="component" value="Unassembled WGS sequence"/>
</dbReference>
<dbReference type="GO" id="GO:0032259">
    <property type="term" value="P:methylation"/>
    <property type="evidence" value="ECO:0007669"/>
    <property type="project" value="UniProtKB-KW"/>
</dbReference>
<sequence length="394" mass="44244">MASTEDVPQLLEKLNSTLSNLSGYGLSEDLRVQAIQCARNISIALEKPEDALLKLTFSPTQFLAVKIGLDLDIYRHIVENDEPISLDKLVEGTKASRALLVRILRLLAAIGYVREESPYVYGPNAMTKIMLDRRSIATVNMMWMGMKTVSHIPTYLKKTNYRNPTGASVGPIFDAEGIYTSIWEWLAADPKRQDTAATFMEADQAARPSWVEWFPIREHIIDGFGGDSDVLQVDVGAGRGHDVVRFKEALPDAPGKLIVQDLPQVINSIEGMDPSIIRQTYDFFTPQPVKGARVYHMKFILHDWSDEDALKILENTRGAMTKGYSKLIVEDFVLQDIGCPLLPSMWDLEMMTLCNSFERSEQDWYKLFDAANLKITKIWRGPGDGLGLIEAELA</sequence>
<dbReference type="Pfam" id="PF08100">
    <property type="entry name" value="Dimerisation"/>
    <property type="match status" value="1"/>
</dbReference>
<dbReference type="PANTHER" id="PTHR43712:SF1">
    <property type="entry name" value="HYPOTHETICAL O-METHYLTRANSFERASE (EUROFUNG)-RELATED"/>
    <property type="match status" value="1"/>
</dbReference>
<evidence type="ECO:0000259" key="6">
    <source>
        <dbReference type="Pfam" id="PF08100"/>
    </source>
</evidence>
<dbReference type="OrthoDB" id="1535081at2759"/>
<evidence type="ECO:0000256" key="2">
    <source>
        <dbReference type="ARBA" id="ARBA00022679"/>
    </source>
</evidence>
<reference evidence="7 8" key="1">
    <citation type="journal article" date="2016" name="Genome Biol. Evol.">
        <title>Divergent and convergent evolution of fungal pathogenicity.</title>
        <authorList>
            <person name="Shang Y."/>
            <person name="Xiao G."/>
            <person name="Zheng P."/>
            <person name="Cen K."/>
            <person name="Zhan S."/>
            <person name="Wang C."/>
        </authorList>
    </citation>
    <scope>NUCLEOTIDE SEQUENCE [LARGE SCALE GENOMIC DNA]</scope>
    <source>
        <strain evidence="7 8">ARSEF 7405</strain>
    </source>
</reference>
<evidence type="ECO:0000256" key="4">
    <source>
        <dbReference type="PIRSR" id="PIRSR005739-1"/>
    </source>
</evidence>
<dbReference type="VEuPathDB" id="FungiDB:AAP_00356"/>
<keyword evidence="2 7" id="KW-0808">Transferase</keyword>
<dbReference type="SUPFAM" id="SSF53335">
    <property type="entry name" value="S-adenosyl-L-methionine-dependent methyltransferases"/>
    <property type="match status" value="1"/>
</dbReference>
<feature type="domain" description="O-methyltransferase dimerisation" evidence="6">
    <location>
        <begin position="65"/>
        <end position="131"/>
    </location>
</feature>
<keyword evidence="8" id="KW-1185">Reference proteome</keyword>
<dbReference type="PANTHER" id="PTHR43712">
    <property type="entry name" value="PUTATIVE (AFU_ORTHOLOGUE AFUA_4G14580)-RELATED"/>
    <property type="match status" value="1"/>
</dbReference>
<dbReference type="PROSITE" id="PS51683">
    <property type="entry name" value="SAM_OMT_II"/>
    <property type="match status" value="1"/>
</dbReference>
<dbReference type="InterPro" id="IPR001077">
    <property type="entry name" value="COMT_C"/>
</dbReference>
<dbReference type="InterPro" id="IPR012967">
    <property type="entry name" value="COMT_dimerisation"/>
</dbReference>
<dbReference type="SUPFAM" id="SSF46785">
    <property type="entry name" value="Winged helix' DNA-binding domain"/>
    <property type="match status" value="1"/>
</dbReference>
<evidence type="ECO:0000256" key="3">
    <source>
        <dbReference type="ARBA" id="ARBA00022691"/>
    </source>
</evidence>
<dbReference type="GO" id="GO:0008171">
    <property type="term" value="F:O-methyltransferase activity"/>
    <property type="evidence" value="ECO:0007669"/>
    <property type="project" value="InterPro"/>
</dbReference>
<dbReference type="AlphaFoldDB" id="A0A168DTK7"/>
<dbReference type="Gene3D" id="3.40.50.150">
    <property type="entry name" value="Vaccinia Virus protein VP39"/>
    <property type="match status" value="1"/>
</dbReference>
<dbReference type="InterPro" id="IPR016461">
    <property type="entry name" value="COMT-like"/>
</dbReference>
<organism evidence="7 8">
    <name type="scientific">Ascosphaera apis ARSEF 7405</name>
    <dbReference type="NCBI Taxonomy" id="392613"/>
    <lineage>
        <taxon>Eukaryota</taxon>
        <taxon>Fungi</taxon>
        <taxon>Dikarya</taxon>
        <taxon>Ascomycota</taxon>
        <taxon>Pezizomycotina</taxon>
        <taxon>Eurotiomycetes</taxon>
        <taxon>Eurotiomycetidae</taxon>
        <taxon>Onygenales</taxon>
        <taxon>Ascosphaeraceae</taxon>
        <taxon>Ascosphaera</taxon>
    </lineage>
</organism>
<dbReference type="InterPro" id="IPR036390">
    <property type="entry name" value="WH_DNA-bd_sf"/>
</dbReference>
<evidence type="ECO:0000256" key="1">
    <source>
        <dbReference type="ARBA" id="ARBA00022603"/>
    </source>
</evidence>
<evidence type="ECO:0000259" key="5">
    <source>
        <dbReference type="Pfam" id="PF00891"/>
    </source>
</evidence>
<dbReference type="InterPro" id="IPR036388">
    <property type="entry name" value="WH-like_DNA-bd_sf"/>
</dbReference>
<proteinExistence type="predicted"/>
<evidence type="ECO:0000313" key="8">
    <source>
        <dbReference type="Proteomes" id="UP000242877"/>
    </source>
</evidence>
<dbReference type="Pfam" id="PF00891">
    <property type="entry name" value="Methyltransf_2"/>
    <property type="match status" value="1"/>
</dbReference>
<feature type="domain" description="O-methyltransferase C-terminal" evidence="5">
    <location>
        <begin position="233"/>
        <end position="371"/>
    </location>
</feature>
<feature type="active site" description="Proton acceptor" evidence="4">
    <location>
        <position position="302"/>
    </location>
</feature>
<evidence type="ECO:0000313" key="7">
    <source>
        <dbReference type="EMBL" id="KZZ98095.1"/>
    </source>
</evidence>
<accession>A0A168DTK7</accession>
<name>A0A168DTK7_9EURO</name>
<protein>
    <submittedName>
        <fullName evidence="7">O-methyltransferase</fullName>
    </submittedName>
</protein>
<comment type="caution">
    <text evidence="7">The sequence shown here is derived from an EMBL/GenBank/DDBJ whole genome shotgun (WGS) entry which is preliminary data.</text>
</comment>
<gene>
    <name evidence="7" type="ORF">AAP_00356</name>
</gene>
<keyword evidence="1 7" id="KW-0489">Methyltransferase</keyword>
<dbReference type="InterPro" id="IPR029063">
    <property type="entry name" value="SAM-dependent_MTases_sf"/>
</dbReference>
<dbReference type="EMBL" id="AZGZ01000001">
    <property type="protein sequence ID" value="KZZ98095.1"/>
    <property type="molecule type" value="Genomic_DNA"/>
</dbReference>
<dbReference type="PIRSF" id="PIRSF005739">
    <property type="entry name" value="O-mtase"/>
    <property type="match status" value="1"/>
</dbReference>
<keyword evidence="3" id="KW-0949">S-adenosyl-L-methionine</keyword>
<dbReference type="Gene3D" id="1.10.10.10">
    <property type="entry name" value="Winged helix-like DNA-binding domain superfamily/Winged helix DNA-binding domain"/>
    <property type="match status" value="1"/>
</dbReference>